<dbReference type="Gene3D" id="4.10.60.10">
    <property type="entry name" value="Zinc finger, CCHC-type"/>
    <property type="match status" value="1"/>
</dbReference>
<dbReference type="PANTHER" id="PTHR35046">
    <property type="entry name" value="ZINC KNUCKLE (CCHC-TYPE) FAMILY PROTEIN"/>
    <property type="match status" value="1"/>
</dbReference>
<comment type="caution">
    <text evidence="4">The sequence shown here is derived from an EMBL/GenBank/DDBJ whole genome shotgun (WGS) entry which is preliminary data.</text>
</comment>
<dbReference type="PROSITE" id="PS50158">
    <property type="entry name" value="ZF_CCHC"/>
    <property type="match status" value="1"/>
</dbReference>
<keyword evidence="1" id="KW-0863">Zinc-finger</keyword>
<dbReference type="GO" id="GO:0003676">
    <property type="term" value="F:nucleic acid binding"/>
    <property type="evidence" value="ECO:0007669"/>
    <property type="project" value="InterPro"/>
</dbReference>
<proteinExistence type="predicted"/>
<dbReference type="OrthoDB" id="1719899at2759"/>
<dbReference type="SUPFAM" id="SSF57756">
    <property type="entry name" value="Retrovirus zinc finger-like domains"/>
    <property type="match status" value="1"/>
</dbReference>
<evidence type="ECO:0000313" key="5">
    <source>
        <dbReference type="Proteomes" id="UP000257109"/>
    </source>
</evidence>
<dbReference type="Proteomes" id="UP000257109">
    <property type="component" value="Unassembled WGS sequence"/>
</dbReference>
<dbReference type="InterPro" id="IPR036875">
    <property type="entry name" value="Znf_CCHC_sf"/>
</dbReference>
<evidence type="ECO:0000256" key="2">
    <source>
        <dbReference type="SAM" id="MobiDB-lite"/>
    </source>
</evidence>
<evidence type="ECO:0000256" key="1">
    <source>
        <dbReference type="PROSITE-ProRule" id="PRU00047"/>
    </source>
</evidence>
<gene>
    <name evidence="4" type="ORF">CR513_01423</name>
</gene>
<evidence type="ECO:0000313" key="4">
    <source>
        <dbReference type="EMBL" id="RDY13621.1"/>
    </source>
</evidence>
<dbReference type="CDD" id="cd00303">
    <property type="entry name" value="retropepsin_like"/>
    <property type="match status" value="1"/>
</dbReference>
<feature type="region of interest" description="Disordered" evidence="2">
    <location>
        <begin position="163"/>
        <end position="186"/>
    </location>
</feature>
<dbReference type="SMART" id="SM00343">
    <property type="entry name" value="ZnF_C2HC"/>
    <property type="match status" value="1"/>
</dbReference>
<keyword evidence="1" id="KW-0862">Zinc</keyword>
<sequence>MVLPWPNDSILGLGNPQADTRHTLHPIMARYALESRHISDSGSLVPSKWSHQRFCSLGKSHGSGFLEYGVMASFLLRWLALSALSWRLHTPFAGPCEAASINPINVGSTDRSRLGSRFPLITLVLPAGCEEGKRDVDLKLVIKAFQEQFKALNVKLDDLQPIPKYKSPTSRHNDDDDEEEEDSCSASKSISNVFNMFSNPLYEHEEEEYSNGRHNLKERRTGEPRRDNYSGNIKMSIPAFQGKNDREVYLVWERKVEHVFDCHNYSEEKKNYYEEMKIVMTRANVNEDREHYMEIEDLLHKAIQVERQLKSKRSSKFASSSSSSWRSSWNNSTAVTNCKEDVVVKYSNAPSKDKIDTNTSYKSHDIKCFRCQGVGHIASQCRNKRAMVMLDIGEIESSNDDEIPQLEDSSDVEVVEPVNGVVIDTRCALSIQPKEHGDAKQHEHNFHPRCHIKDKACSMIIDNGSCTNVASTIIVEKINLQTAKHTRPYKLQWRSNIGEVKVDKQVAMPFAINYKDEVLCDVVLMEAEHILLGHHY</sequence>
<reference evidence="4" key="1">
    <citation type="submission" date="2018-05" db="EMBL/GenBank/DDBJ databases">
        <title>Draft genome of Mucuna pruriens seed.</title>
        <authorList>
            <person name="Nnadi N.E."/>
            <person name="Vos R."/>
            <person name="Hasami M.H."/>
            <person name="Devisetty U.K."/>
            <person name="Aguiy J.C."/>
        </authorList>
    </citation>
    <scope>NUCLEOTIDE SEQUENCE [LARGE SCALE GENOMIC DNA]</scope>
    <source>
        <strain evidence="4">JCA_2017</strain>
    </source>
</reference>
<accession>A0A371IEY6</accession>
<dbReference type="AlphaFoldDB" id="A0A371IEY6"/>
<keyword evidence="5" id="KW-1185">Reference proteome</keyword>
<name>A0A371IEY6_MUCPR</name>
<evidence type="ECO:0000259" key="3">
    <source>
        <dbReference type="PROSITE" id="PS50158"/>
    </source>
</evidence>
<feature type="non-terminal residue" evidence="4">
    <location>
        <position position="1"/>
    </location>
</feature>
<organism evidence="4 5">
    <name type="scientific">Mucuna pruriens</name>
    <name type="common">Velvet bean</name>
    <name type="synonym">Dolichos pruriens</name>
    <dbReference type="NCBI Taxonomy" id="157652"/>
    <lineage>
        <taxon>Eukaryota</taxon>
        <taxon>Viridiplantae</taxon>
        <taxon>Streptophyta</taxon>
        <taxon>Embryophyta</taxon>
        <taxon>Tracheophyta</taxon>
        <taxon>Spermatophyta</taxon>
        <taxon>Magnoliopsida</taxon>
        <taxon>eudicotyledons</taxon>
        <taxon>Gunneridae</taxon>
        <taxon>Pentapetalae</taxon>
        <taxon>rosids</taxon>
        <taxon>fabids</taxon>
        <taxon>Fabales</taxon>
        <taxon>Fabaceae</taxon>
        <taxon>Papilionoideae</taxon>
        <taxon>50 kb inversion clade</taxon>
        <taxon>NPAAA clade</taxon>
        <taxon>indigoferoid/millettioid clade</taxon>
        <taxon>Phaseoleae</taxon>
        <taxon>Mucuna</taxon>
    </lineage>
</organism>
<keyword evidence="1" id="KW-0479">Metal-binding</keyword>
<dbReference type="Pfam" id="PF00098">
    <property type="entry name" value="zf-CCHC"/>
    <property type="match status" value="1"/>
</dbReference>
<feature type="domain" description="CCHC-type" evidence="3">
    <location>
        <begin position="367"/>
        <end position="383"/>
    </location>
</feature>
<dbReference type="PANTHER" id="PTHR35046:SF9">
    <property type="entry name" value="RNA-DIRECTED DNA POLYMERASE"/>
    <property type="match status" value="1"/>
</dbReference>
<dbReference type="GO" id="GO:0008270">
    <property type="term" value="F:zinc ion binding"/>
    <property type="evidence" value="ECO:0007669"/>
    <property type="project" value="UniProtKB-KW"/>
</dbReference>
<dbReference type="EMBL" id="QJKJ01000241">
    <property type="protein sequence ID" value="RDY13621.1"/>
    <property type="molecule type" value="Genomic_DNA"/>
</dbReference>
<protein>
    <recommendedName>
        <fullName evidence="3">CCHC-type domain-containing protein</fullName>
    </recommendedName>
</protein>
<dbReference type="InterPro" id="IPR001878">
    <property type="entry name" value="Znf_CCHC"/>
</dbReference>